<dbReference type="SMART" id="SM00477">
    <property type="entry name" value="NUC"/>
    <property type="match status" value="1"/>
</dbReference>
<evidence type="ECO:0000256" key="8">
    <source>
        <dbReference type="PIRSR" id="PIRSR640255-1"/>
    </source>
</evidence>
<comment type="cofactor">
    <cofactor evidence="1 10">
        <name>Mg(2+)</name>
        <dbReference type="ChEBI" id="CHEBI:18420"/>
    </cofactor>
</comment>
<dbReference type="SUPFAM" id="SSF54060">
    <property type="entry name" value="His-Me finger endonucleases"/>
    <property type="match status" value="1"/>
</dbReference>
<dbReference type="GO" id="GO:0003676">
    <property type="term" value="F:nucleic acid binding"/>
    <property type="evidence" value="ECO:0007669"/>
    <property type="project" value="InterPro"/>
</dbReference>
<keyword evidence="12" id="KW-0732">Signal</keyword>
<feature type="domain" description="DNA/RNA non-specific endonuclease/pyrophosphatase/phosphodiesterase" evidence="14">
    <location>
        <begin position="50"/>
        <end position="239"/>
    </location>
</feature>
<accession>A0AAU7M2J6</accession>
<evidence type="ECO:0000256" key="5">
    <source>
        <dbReference type="ARBA" id="ARBA00022759"/>
    </source>
</evidence>
<dbReference type="InterPro" id="IPR044925">
    <property type="entry name" value="His-Me_finger_sf"/>
</dbReference>
<evidence type="ECO:0000256" key="11">
    <source>
        <dbReference type="SAM" id="MobiDB-lite"/>
    </source>
</evidence>
<dbReference type="Gene3D" id="3.40.570.10">
    <property type="entry name" value="Extracellular Endonuclease, subunit A"/>
    <property type="match status" value="1"/>
</dbReference>
<geneLocation type="plasmid" evidence="15">
    <name>p5</name>
</geneLocation>
<keyword evidence="7" id="KW-0460">Magnesium</keyword>
<evidence type="ECO:0000256" key="12">
    <source>
        <dbReference type="SAM" id="SignalP"/>
    </source>
</evidence>
<keyword evidence="5 10" id="KW-0255">Endonuclease</keyword>
<evidence type="ECO:0000256" key="3">
    <source>
        <dbReference type="ARBA" id="ARBA00022722"/>
    </source>
</evidence>
<evidence type="ECO:0000256" key="10">
    <source>
        <dbReference type="RuleBase" id="RU366055"/>
    </source>
</evidence>
<dbReference type="PROSITE" id="PS01070">
    <property type="entry name" value="NUCLEASE_NON_SPEC"/>
    <property type="match status" value="1"/>
</dbReference>
<organism evidence="15">
    <name type="scientific">Polaromonas hydrogenivorans</name>
    <dbReference type="NCBI Taxonomy" id="335476"/>
    <lineage>
        <taxon>Bacteria</taxon>
        <taxon>Pseudomonadati</taxon>
        <taxon>Pseudomonadota</taxon>
        <taxon>Betaproteobacteria</taxon>
        <taxon>Burkholderiales</taxon>
        <taxon>Comamonadaceae</taxon>
        <taxon>Polaromonas</taxon>
    </lineage>
</organism>
<feature type="compositionally biased region" description="Basic and acidic residues" evidence="11">
    <location>
        <begin position="262"/>
        <end position="275"/>
    </location>
</feature>
<dbReference type="InterPro" id="IPR001604">
    <property type="entry name" value="Endo_G_ENPP1-like_dom"/>
</dbReference>
<evidence type="ECO:0000259" key="13">
    <source>
        <dbReference type="SMART" id="SM00477"/>
    </source>
</evidence>
<dbReference type="RefSeq" id="WP_349283398.1">
    <property type="nucleotide sequence ID" value="NZ_CBCSCU010000054.1"/>
</dbReference>
<gene>
    <name evidence="15" type="ORF">ABLV49_25750</name>
</gene>
<dbReference type="PANTHER" id="PTHR13966">
    <property type="entry name" value="ENDONUCLEASE RELATED"/>
    <property type="match status" value="1"/>
</dbReference>
<evidence type="ECO:0000256" key="7">
    <source>
        <dbReference type="ARBA" id="ARBA00022842"/>
    </source>
</evidence>
<feature type="chain" id="PRO_5043661094" description="Endonuclease" evidence="12">
    <location>
        <begin position="22"/>
        <end position="294"/>
    </location>
</feature>
<dbReference type="InterPro" id="IPR044929">
    <property type="entry name" value="DNA/RNA_non-sp_Endonuclease_sf"/>
</dbReference>
<dbReference type="AlphaFoldDB" id="A0AAU7M2J6"/>
<evidence type="ECO:0000256" key="9">
    <source>
        <dbReference type="PIRSR" id="PIRSR640255-2"/>
    </source>
</evidence>
<feature type="signal peptide" evidence="12">
    <location>
        <begin position="1"/>
        <end position="21"/>
    </location>
</feature>
<keyword evidence="4 9" id="KW-0479">Metal-binding</keyword>
<feature type="region of interest" description="Disordered" evidence="11">
    <location>
        <begin position="236"/>
        <end position="275"/>
    </location>
</feature>
<dbReference type="EMBL" id="CP157680">
    <property type="protein sequence ID" value="XBP73303.1"/>
    <property type="molecule type" value="Genomic_DNA"/>
</dbReference>
<dbReference type="EC" id="3.1.30.-" evidence="10"/>
<evidence type="ECO:0000256" key="4">
    <source>
        <dbReference type="ARBA" id="ARBA00022723"/>
    </source>
</evidence>
<dbReference type="InterPro" id="IPR018524">
    <property type="entry name" value="DNA/RNA_endonuclease_AS"/>
</dbReference>
<feature type="binding site" evidence="9">
    <location>
        <position position="145"/>
    </location>
    <ligand>
        <name>Mg(2+)</name>
        <dbReference type="ChEBI" id="CHEBI:18420"/>
        <note>catalytic</note>
    </ligand>
</feature>
<evidence type="ECO:0000256" key="6">
    <source>
        <dbReference type="ARBA" id="ARBA00022801"/>
    </source>
</evidence>
<proteinExistence type="inferred from homology"/>
<evidence type="ECO:0000259" key="14">
    <source>
        <dbReference type="SMART" id="SM00892"/>
    </source>
</evidence>
<keyword evidence="15" id="KW-0614">Plasmid</keyword>
<sequence>MSRLLTLTLPLVACLALPAWAATQCPEHFAAGAPPTVTNPKLKARTQEVCFEAFAVLHSGISRTPLYSAEHLTRANLAAAKKLSRKDSFHPESTLLEQDRAELSDYARSGYDRGHMSPNADFATRSAQAQSFSLANMVPQVHANNAGVWAGIEGAARQLAAQEGEIYVVSGPAFIGSGIQQVGNVLVPTHLWKVLYSPKQQRAGAYVVTNDETREYSAVSVSDLEKMVGVKLLPGLPRQVRDGGMDLPKPSAQRGKKPRSPQPEEPKEEFTLRDFSRSIIDAIGRAGKHQGSQP</sequence>
<dbReference type="GO" id="GO:0046872">
    <property type="term" value="F:metal ion binding"/>
    <property type="evidence" value="ECO:0007669"/>
    <property type="project" value="UniProtKB-KW"/>
</dbReference>
<comment type="similarity">
    <text evidence="2 10">Belongs to the DNA/RNA non-specific endonuclease family.</text>
</comment>
<feature type="active site" description="Proton acceptor" evidence="8">
    <location>
        <position position="115"/>
    </location>
</feature>
<keyword evidence="6 10" id="KW-0378">Hydrolase</keyword>
<dbReference type="GO" id="GO:0004519">
    <property type="term" value="F:endonuclease activity"/>
    <property type="evidence" value="ECO:0007669"/>
    <property type="project" value="UniProtKB-UniRule"/>
</dbReference>
<dbReference type="InterPro" id="IPR040255">
    <property type="entry name" value="Non-specific_endonuclease"/>
</dbReference>
<feature type="domain" description="ENPP1-3/EXOG-like endonuclease/phosphodiesterase" evidence="13">
    <location>
        <begin position="51"/>
        <end position="239"/>
    </location>
</feature>
<keyword evidence="3 10" id="KW-0540">Nuclease</keyword>
<evidence type="ECO:0000313" key="15">
    <source>
        <dbReference type="EMBL" id="XBP73303.1"/>
    </source>
</evidence>
<evidence type="ECO:0000256" key="2">
    <source>
        <dbReference type="ARBA" id="ARBA00010052"/>
    </source>
</evidence>
<dbReference type="PANTHER" id="PTHR13966:SF5">
    <property type="entry name" value="ENDONUCLEASE G, MITOCHONDRIAL"/>
    <property type="match status" value="1"/>
</dbReference>
<dbReference type="SMART" id="SM00892">
    <property type="entry name" value="Endonuclease_NS"/>
    <property type="match status" value="1"/>
</dbReference>
<dbReference type="Pfam" id="PF01223">
    <property type="entry name" value="Endonuclease_NS"/>
    <property type="match status" value="1"/>
</dbReference>
<reference evidence="15" key="1">
    <citation type="submission" date="2024-05" db="EMBL/GenBank/DDBJ databases">
        <authorList>
            <person name="Bunk B."/>
            <person name="Swiderski J."/>
            <person name="Sproer C."/>
            <person name="Thiel V."/>
        </authorList>
    </citation>
    <scope>NUCLEOTIDE SEQUENCE</scope>
    <source>
        <strain evidence="15">DSM 17735</strain>
        <plasmid evidence="15">p5</plasmid>
    </source>
</reference>
<protein>
    <recommendedName>
        <fullName evidence="10">Endonuclease</fullName>
        <ecNumber evidence="10">3.1.30.-</ecNumber>
    </recommendedName>
</protein>
<dbReference type="InterPro" id="IPR020821">
    <property type="entry name" value="ENPP1-3/EXOG-like_nuc-like"/>
</dbReference>
<name>A0AAU7M2J6_9BURK</name>
<dbReference type="GO" id="GO:0016787">
    <property type="term" value="F:hydrolase activity"/>
    <property type="evidence" value="ECO:0007669"/>
    <property type="project" value="UniProtKB-KW"/>
</dbReference>
<evidence type="ECO:0000256" key="1">
    <source>
        <dbReference type="ARBA" id="ARBA00001946"/>
    </source>
</evidence>